<dbReference type="InterPro" id="IPR002733">
    <property type="entry name" value="AMMECR1_domain"/>
</dbReference>
<dbReference type="InterPro" id="IPR023473">
    <property type="entry name" value="AMMECR1"/>
</dbReference>
<evidence type="ECO:0000259" key="1">
    <source>
        <dbReference type="PROSITE" id="PS51112"/>
    </source>
</evidence>
<dbReference type="Proteomes" id="UP000661077">
    <property type="component" value="Unassembled WGS sequence"/>
</dbReference>
<dbReference type="Gene3D" id="3.30.700.20">
    <property type="entry name" value="Hypothetical protein ph0010, domain 1"/>
    <property type="match status" value="1"/>
</dbReference>
<dbReference type="EMBL" id="JAEVLS010000001">
    <property type="protein sequence ID" value="MBM0104538.1"/>
    <property type="molecule type" value="Genomic_DNA"/>
</dbReference>
<dbReference type="InterPro" id="IPR027485">
    <property type="entry name" value="AMMECR1_N"/>
</dbReference>
<dbReference type="PROSITE" id="PS51112">
    <property type="entry name" value="AMMECR1"/>
    <property type="match status" value="1"/>
</dbReference>
<dbReference type="Pfam" id="PF01871">
    <property type="entry name" value="AMMECR1"/>
    <property type="match status" value="1"/>
</dbReference>
<sequence length="185" mass="20433">MSLGPRQRTELLALARASVEAALPSGELVPAPGEPFDPELDRPGASFVTLRIGEELRGCCGTIEATRPLHVDVWNNAWASAFADPRFPALTPPEWADAGVQISVLSEPQPCDVRSEAELLEILRPGIDGVILRAGLRRSTFLPAVWEQLPDPRRFIRHLKLKAGWPADFWPADMQVLLYTTESFD</sequence>
<feature type="domain" description="AMMECR1" evidence="1">
    <location>
        <begin position="6"/>
        <end position="185"/>
    </location>
</feature>
<dbReference type="PANTHER" id="PTHR13016:SF0">
    <property type="entry name" value="AMME SYNDROME CANDIDATE GENE 1 PROTEIN"/>
    <property type="match status" value="1"/>
</dbReference>
<evidence type="ECO:0000313" key="3">
    <source>
        <dbReference type="Proteomes" id="UP000661077"/>
    </source>
</evidence>
<dbReference type="PANTHER" id="PTHR13016">
    <property type="entry name" value="AMMECR1 HOMOLOG"/>
    <property type="match status" value="1"/>
</dbReference>
<dbReference type="NCBIfam" id="TIGR04335">
    <property type="entry name" value="AmmeMemoSam_A"/>
    <property type="match status" value="1"/>
</dbReference>
<accession>A0ABS1WU88</accession>
<name>A0ABS1WU88_9GAMM</name>
<organism evidence="2 3">
    <name type="scientific">Steroidobacter gossypii</name>
    <dbReference type="NCBI Taxonomy" id="2805490"/>
    <lineage>
        <taxon>Bacteria</taxon>
        <taxon>Pseudomonadati</taxon>
        <taxon>Pseudomonadota</taxon>
        <taxon>Gammaproteobacteria</taxon>
        <taxon>Steroidobacterales</taxon>
        <taxon>Steroidobacteraceae</taxon>
        <taxon>Steroidobacter</taxon>
    </lineage>
</organism>
<protein>
    <submittedName>
        <fullName evidence="2">AmmeMemoRadiSam system protein A</fullName>
    </submittedName>
</protein>
<dbReference type="InterPro" id="IPR036071">
    <property type="entry name" value="AMMECR1_dom_sf"/>
</dbReference>
<dbReference type="Gene3D" id="3.30.1490.150">
    <property type="entry name" value="Hypothetical protein ph0010, domain 2"/>
    <property type="match status" value="1"/>
</dbReference>
<dbReference type="RefSeq" id="WP_203166478.1">
    <property type="nucleotide sequence ID" value="NZ_JAEVLS010000001.1"/>
</dbReference>
<evidence type="ECO:0000313" key="2">
    <source>
        <dbReference type="EMBL" id="MBM0104538.1"/>
    </source>
</evidence>
<gene>
    <name evidence="2" type="primary">amrA</name>
    <name evidence="2" type="ORF">JM946_07255</name>
</gene>
<comment type="caution">
    <text evidence="2">The sequence shown here is derived from an EMBL/GenBank/DDBJ whole genome shotgun (WGS) entry which is preliminary data.</text>
</comment>
<keyword evidence="3" id="KW-1185">Reference proteome</keyword>
<dbReference type="SUPFAM" id="SSF143447">
    <property type="entry name" value="AMMECR1-like"/>
    <property type="match status" value="1"/>
</dbReference>
<reference evidence="2 3" key="1">
    <citation type="journal article" date="2021" name="Int. J. Syst. Evol. Microbiol.">
        <title>Steroidobacter gossypii sp. nov., isolated from soil of cotton cropping field.</title>
        <authorList>
            <person name="Huang R."/>
            <person name="Yang S."/>
            <person name="Zhen C."/>
            <person name="Liu W."/>
        </authorList>
    </citation>
    <scope>NUCLEOTIDE SEQUENCE [LARGE SCALE GENOMIC DNA]</scope>
    <source>
        <strain evidence="2 3">S1-65</strain>
    </source>
</reference>
<proteinExistence type="predicted"/>
<dbReference type="InterPro" id="IPR027623">
    <property type="entry name" value="AmmeMemoSam_A"/>
</dbReference>